<protein>
    <submittedName>
        <fullName evidence="3">Glycosyl transferase group 1</fullName>
    </submittedName>
</protein>
<accession>E0IEQ2</accession>
<dbReference type="Proteomes" id="UP000005387">
    <property type="component" value="Unassembled WGS sequence"/>
</dbReference>
<dbReference type="InterPro" id="IPR028098">
    <property type="entry name" value="Glyco_trans_4-like_N"/>
</dbReference>
<dbReference type="PANTHER" id="PTHR45947">
    <property type="entry name" value="SULFOQUINOVOSYL TRANSFERASE SQD2"/>
    <property type="match status" value="1"/>
</dbReference>
<feature type="domain" description="Glycosyltransferase subfamily 4-like N-terminal" evidence="2">
    <location>
        <begin position="16"/>
        <end position="213"/>
    </location>
</feature>
<dbReference type="InterPro" id="IPR050194">
    <property type="entry name" value="Glycosyltransferase_grp1"/>
</dbReference>
<dbReference type="InterPro" id="IPR001296">
    <property type="entry name" value="Glyco_trans_1"/>
</dbReference>
<dbReference type="EMBL" id="AEDD01000012">
    <property type="protein sequence ID" value="EFM09140.1"/>
    <property type="molecule type" value="Genomic_DNA"/>
</dbReference>
<reference evidence="3 4" key="1">
    <citation type="submission" date="2010-07" db="EMBL/GenBank/DDBJ databases">
        <title>The draft genome of Paenibacillus curdlanolyticus YK9.</title>
        <authorList>
            <consortium name="US DOE Joint Genome Institute (JGI-PGF)"/>
            <person name="Lucas S."/>
            <person name="Copeland A."/>
            <person name="Lapidus A."/>
            <person name="Cheng J.-F."/>
            <person name="Bruce D."/>
            <person name="Goodwin L."/>
            <person name="Pitluck S."/>
            <person name="Land M.L."/>
            <person name="Hauser L."/>
            <person name="Chang Y.-J."/>
            <person name="Jeffries C."/>
            <person name="Anderson I.J."/>
            <person name="Johnson E."/>
            <person name="Loganathan U."/>
            <person name="Mulhopadhyay B."/>
            <person name="Kyrpides N."/>
            <person name="Woyke T.J."/>
        </authorList>
    </citation>
    <scope>NUCLEOTIDE SEQUENCE [LARGE SCALE GENOMIC DNA]</scope>
    <source>
        <strain evidence="3 4">YK9</strain>
    </source>
</reference>
<feature type="domain" description="Glycosyl transferase family 1" evidence="1">
    <location>
        <begin position="226"/>
        <end position="385"/>
    </location>
</feature>
<evidence type="ECO:0000313" key="3">
    <source>
        <dbReference type="EMBL" id="EFM09140.1"/>
    </source>
</evidence>
<evidence type="ECO:0000259" key="2">
    <source>
        <dbReference type="Pfam" id="PF13439"/>
    </source>
</evidence>
<dbReference type="eggNOG" id="COG0438">
    <property type="taxonomic scope" value="Bacteria"/>
</dbReference>
<name>E0IEQ2_9BACL</name>
<dbReference type="Gene3D" id="3.40.50.2000">
    <property type="entry name" value="Glycogen Phosphorylase B"/>
    <property type="match status" value="2"/>
</dbReference>
<dbReference type="GO" id="GO:0016757">
    <property type="term" value="F:glycosyltransferase activity"/>
    <property type="evidence" value="ECO:0007669"/>
    <property type="project" value="InterPro"/>
</dbReference>
<gene>
    <name evidence="3" type="ORF">PaecuDRAFT_4143</name>
</gene>
<organism evidence="3 4">
    <name type="scientific">Paenibacillus curdlanolyticus YK9</name>
    <dbReference type="NCBI Taxonomy" id="717606"/>
    <lineage>
        <taxon>Bacteria</taxon>
        <taxon>Bacillati</taxon>
        <taxon>Bacillota</taxon>
        <taxon>Bacilli</taxon>
        <taxon>Bacillales</taxon>
        <taxon>Paenibacillaceae</taxon>
        <taxon>Paenibacillus</taxon>
    </lineage>
</organism>
<sequence>MKIIYLVHQFYPEFYTGTEKFVLNIAKMSQRNQMQVKVITYSFNPIEQFDESYGNFVFRRYVHEGIPVIAFRHLEIPPHIHYEIVNEEMNDFSEHILKEENPDLIHVGHPMRVGGFIAAAQRLDIPYTLTLTDFYFMCPKCILLRPNFDLCDSPKEGLACQAHCGEIPVEKERRAKALRLLTPAQGIYAPSQFVASMINKEYPGINVQVINHGMSYGKIKKNKRVYRSGDHLTFFYGGALTVHKGVHLIIEAFTKIKSDRISLNIYGSSHTPDYMNRLKSMAENDSRITFCGVYTENDVSRIYSETDVAIVPSIWYENYPLALHEALASNIPLIVTNLGGMSEKIIDGHNGYTFGIGNADELREAIEKLVEMPEKLNELKDNIKKFMIPTIEQEAFIYERIYKAIAKKKC</sequence>
<dbReference type="OrthoDB" id="9814612at2"/>
<evidence type="ECO:0000259" key="1">
    <source>
        <dbReference type="Pfam" id="PF00534"/>
    </source>
</evidence>
<dbReference type="Pfam" id="PF13439">
    <property type="entry name" value="Glyco_transf_4"/>
    <property type="match status" value="1"/>
</dbReference>
<proteinExistence type="predicted"/>
<dbReference type="SUPFAM" id="SSF53756">
    <property type="entry name" value="UDP-Glycosyltransferase/glycogen phosphorylase"/>
    <property type="match status" value="1"/>
</dbReference>
<keyword evidence="3" id="KW-0808">Transferase</keyword>
<dbReference type="AlphaFoldDB" id="E0IEQ2"/>
<dbReference type="STRING" id="717606.PaecuDRAFT_4143"/>
<keyword evidence="4" id="KW-1185">Reference proteome</keyword>
<dbReference type="RefSeq" id="WP_006040126.1">
    <property type="nucleotide sequence ID" value="NZ_AEDD01000012.1"/>
</dbReference>
<dbReference type="PANTHER" id="PTHR45947:SF13">
    <property type="entry name" value="TRANSFERASE"/>
    <property type="match status" value="1"/>
</dbReference>
<dbReference type="Pfam" id="PF00534">
    <property type="entry name" value="Glycos_transf_1"/>
    <property type="match status" value="1"/>
</dbReference>
<evidence type="ECO:0000313" key="4">
    <source>
        <dbReference type="Proteomes" id="UP000005387"/>
    </source>
</evidence>